<comment type="caution">
    <text evidence="1">The sequence shown here is derived from an EMBL/GenBank/DDBJ whole genome shotgun (WGS) entry which is preliminary data.</text>
</comment>
<dbReference type="Gene3D" id="2.60.40.10">
    <property type="entry name" value="Immunoglobulins"/>
    <property type="match status" value="1"/>
</dbReference>
<protein>
    <submittedName>
        <fullName evidence="1">Neural cell adhesion molecule 1-A</fullName>
    </submittedName>
</protein>
<evidence type="ECO:0000313" key="2">
    <source>
        <dbReference type="Proteomes" id="UP000094527"/>
    </source>
</evidence>
<dbReference type="Proteomes" id="UP000094527">
    <property type="component" value="Unassembled WGS sequence"/>
</dbReference>
<name>A0A1D2N9N7_ORCCI</name>
<dbReference type="InterPro" id="IPR013783">
    <property type="entry name" value="Ig-like_fold"/>
</dbReference>
<accession>A0A1D2N9N7</accession>
<dbReference type="PANTHER" id="PTHR15360">
    <property type="entry name" value="PLATELET-DERIVED GROWTH FACTOR RECEPTOR LIKE"/>
    <property type="match status" value="1"/>
</dbReference>
<dbReference type="OrthoDB" id="10524448at2759"/>
<gene>
    <name evidence="1" type="ORF">Ocin01_04740</name>
</gene>
<reference evidence="1 2" key="1">
    <citation type="journal article" date="2016" name="Genome Biol. Evol.">
        <title>Gene Family Evolution Reflects Adaptation to Soil Environmental Stressors in the Genome of the Collembolan Orchesella cincta.</title>
        <authorList>
            <person name="Faddeeva-Vakhrusheva A."/>
            <person name="Derks M.F."/>
            <person name="Anvar S.Y."/>
            <person name="Agamennone V."/>
            <person name="Suring W."/>
            <person name="Smit S."/>
            <person name="van Straalen N.M."/>
            <person name="Roelofs D."/>
        </authorList>
    </citation>
    <scope>NUCLEOTIDE SEQUENCE [LARGE SCALE GENOMIC DNA]</scope>
    <source>
        <tissue evidence="1">Mixed pool</tissue>
    </source>
</reference>
<dbReference type="AlphaFoldDB" id="A0A1D2N9N7"/>
<proteinExistence type="predicted"/>
<dbReference type="InterPro" id="IPR042495">
    <property type="entry name" value="PDGFRL"/>
</dbReference>
<keyword evidence="2" id="KW-1185">Reference proteome</keyword>
<evidence type="ECO:0000313" key="1">
    <source>
        <dbReference type="EMBL" id="ODN01947.1"/>
    </source>
</evidence>
<feature type="non-terminal residue" evidence="1">
    <location>
        <position position="253"/>
    </location>
</feature>
<dbReference type="PANTHER" id="PTHR15360:SF4">
    <property type="entry name" value="PROTEIN KINASE DOMAIN-CONTAINING PROTEIN"/>
    <property type="match status" value="1"/>
</dbReference>
<organism evidence="1 2">
    <name type="scientific">Orchesella cincta</name>
    <name type="common">Springtail</name>
    <name type="synonym">Podura cincta</name>
    <dbReference type="NCBI Taxonomy" id="48709"/>
    <lineage>
        <taxon>Eukaryota</taxon>
        <taxon>Metazoa</taxon>
        <taxon>Ecdysozoa</taxon>
        <taxon>Arthropoda</taxon>
        <taxon>Hexapoda</taxon>
        <taxon>Collembola</taxon>
        <taxon>Entomobryomorpha</taxon>
        <taxon>Entomobryoidea</taxon>
        <taxon>Orchesellidae</taxon>
        <taxon>Orchesellinae</taxon>
        <taxon>Orchesella</taxon>
    </lineage>
</organism>
<sequence>VLITSVECFSPLWDSVKTQVFQEYEVLEARGQISVVRIRLKNIKDHELIVGGNVKPNSRLILTCTAWYPSEWVYSGDADPTYHSNTTIENLSLNGQVLPVDEMNGAKRYVATVVIGPRGVKQSDTGRYNCMTASPETGMRYKTLSAYFHLFVPGKTLFTRKRGGTILYDLRKSPARIPCGVTNPRVAVSLQKLSNGNLINVDNETMLYHPISGFYPRQDIPGTYVCTAAFNKAFELLHFTLVPKAAASGMCQS</sequence>
<feature type="non-terminal residue" evidence="1">
    <location>
        <position position="1"/>
    </location>
</feature>
<dbReference type="EMBL" id="LJIJ01000133">
    <property type="protein sequence ID" value="ODN01947.1"/>
    <property type="molecule type" value="Genomic_DNA"/>
</dbReference>